<keyword evidence="8 10" id="KW-1133">Transmembrane helix</keyword>
<dbReference type="Proteomes" id="UP000193642">
    <property type="component" value="Unassembled WGS sequence"/>
</dbReference>
<sequence length="153" mass="17211">MTENETDQIACRICLSTEHTENLISPCRCKGSQLFVHRTCLLRWIRIKSSSPPHSIMTSDAKTKLISTHCQSCLFEYKLRRSGTWVGLRAYTNIVSWGVVLGGCLFAGWAIRSLSPLSALVPEERKALLNINISNQIYSFFQTKETNAGWLTG</sequence>
<dbReference type="PANTHER" id="PTHR46065:SF3">
    <property type="entry name" value="FI20425P1"/>
    <property type="match status" value="1"/>
</dbReference>
<dbReference type="InterPro" id="IPR013083">
    <property type="entry name" value="Znf_RING/FYVE/PHD"/>
</dbReference>
<comment type="caution">
    <text evidence="12">The sequence shown here is derived from an EMBL/GenBank/DDBJ whole genome shotgun (WGS) entry which is preliminary data.</text>
</comment>
<evidence type="ECO:0000256" key="6">
    <source>
        <dbReference type="ARBA" id="ARBA00022786"/>
    </source>
</evidence>
<keyword evidence="3 10" id="KW-0812">Transmembrane</keyword>
<keyword evidence="13" id="KW-1185">Reference proteome</keyword>
<feature type="domain" description="RING-CH-type" evidence="11">
    <location>
        <begin position="3"/>
        <end position="80"/>
    </location>
</feature>
<feature type="transmembrane region" description="Helical" evidence="10">
    <location>
        <begin position="90"/>
        <end position="111"/>
    </location>
</feature>
<dbReference type="AlphaFoldDB" id="A0A1Y2AWS8"/>
<evidence type="ECO:0000256" key="1">
    <source>
        <dbReference type="ARBA" id="ARBA00004141"/>
    </source>
</evidence>
<evidence type="ECO:0000256" key="10">
    <source>
        <dbReference type="SAM" id="Phobius"/>
    </source>
</evidence>
<accession>A0A1Y2AWS8</accession>
<evidence type="ECO:0000256" key="2">
    <source>
        <dbReference type="ARBA" id="ARBA00022679"/>
    </source>
</evidence>
<keyword evidence="9 10" id="KW-0472">Membrane</keyword>
<dbReference type="CDD" id="cd16495">
    <property type="entry name" value="RING_CH-C4HC3_MARCH"/>
    <property type="match status" value="1"/>
</dbReference>
<keyword evidence="5" id="KW-0863">Zinc-finger</keyword>
<keyword evidence="4" id="KW-0479">Metal-binding</keyword>
<name>A0A1Y2AWS8_9FUNG</name>
<evidence type="ECO:0000256" key="7">
    <source>
        <dbReference type="ARBA" id="ARBA00022833"/>
    </source>
</evidence>
<keyword evidence="7" id="KW-0862">Zinc</keyword>
<dbReference type="PANTHER" id="PTHR46065">
    <property type="entry name" value="E3 UBIQUITIN-PROTEIN LIGASE MARCH 2/3 FAMILY MEMBER"/>
    <property type="match status" value="1"/>
</dbReference>
<keyword evidence="6" id="KW-0833">Ubl conjugation pathway</keyword>
<evidence type="ECO:0000256" key="8">
    <source>
        <dbReference type="ARBA" id="ARBA00022989"/>
    </source>
</evidence>
<dbReference type="STRING" id="329046.A0A1Y2AWS8"/>
<reference evidence="12 13" key="1">
    <citation type="submission" date="2016-07" db="EMBL/GenBank/DDBJ databases">
        <title>Pervasive Adenine N6-methylation of Active Genes in Fungi.</title>
        <authorList>
            <consortium name="DOE Joint Genome Institute"/>
            <person name="Mondo S.J."/>
            <person name="Dannebaum R.O."/>
            <person name="Kuo R.C."/>
            <person name="Labutti K."/>
            <person name="Haridas S."/>
            <person name="Kuo A."/>
            <person name="Salamov A."/>
            <person name="Ahrendt S.R."/>
            <person name="Lipzen A."/>
            <person name="Sullivan W."/>
            <person name="Andreopoulos W.B."/>
            <person name="Clum A."/>
            <person name="Lindquist E."/>
            <person name="Daum C."/>
            <person name="Ramamoorthy G.K."/>
            <person name="Gryganskyi A."/>
            <person name="Culley D."/>
            <person name="Magnuson J.K."/>
            <person name="James T.Y."/>
            <person name="O'Malley M.A."/>
            <person name="Stajich J.E."/>
            <person name="Spatafora J.W."/>
            <person name="Visel A."/>
            <person name="Grigoriev I.V."/>
        </authorList>
    </citation>
    <scope>NUCLEOTIDE SEQUENCE [LARGE SCALE GENOMIC DNA]</scope>
    <source>
        <strain evidence="12 13">JEL800</strain>
    </source>
</reference>
<gene>
    <name evidence="12" type="ORF">BCR33DRAFT_29595</name>
</gene>
<keyword evidence="2" id="KW-0808">Transferase</keyword>
<proteinExistence type="predicted"/>
<organism evidence="12 13">
    <name type="scientific">Rhizoclosmatium globosum</name>
    <dbReference type="NCBI Taxonomy" id="329046"/>
    <lineage>
        <taxon>Eukaryota</taxon>
        <taxon>Fungi</taxon>
        <taxon>Fungi incertae sedis</taxon>
        <taxon>Chytridiomycota</taxon>
        <taxon>Chytridiomycota incertae sedis</taxon>
        <taxon>Chytridiomycetes</taxon>
        <taxon>Chytridiales</taxon>
        <taxon>Chytriomycetaceae</taxon>
        <taxon>Rhizoclosmatium</taxon>
    </lineage>
</organism>
<dbReference type="GO" id="GO:0016740">
    <property type="term" value="F:transferase activity"/>
    <property type="evidence" value="ECO:0007669"/>
    <property type="project" value="UniProtKB-KW"/>
</dbReference>
<dbReference type="Gene3D" id="3.30.40.10">
    <property type="entry name" value="Zinc/RING finger domain, C3HC4 (zinc finger)"/>
    <property type="match status" value="1"/>
</dbReference>
<dbReference type="SMART" id="SM00744">
    <property type="entry name" value="RINGv"/>
    <property type="match status" value="1"/>
</dbReference>
<evidence type="ECO:0000256" key="4">
    <source>
        <dbReference type="ARBA" id="ARBA00022723"/>
    </source>
</evidence>
<dbReference type="Pfam" id="PF12906">
    <property type="entry name" value="RINGv"/>
    <property type="match status" value="1"/>
</dbReference>
<dbReference type="InterPro" id="IPR011016">
    <property type="entry name" value="Znf_RING-CH"/>
</dbReference>
<dbReference type="PROSITE" id="PS51292">
    <property type="entry name" value="ZF_RING_CH"/>
    <property type="match status" value="1"/>
</dbReference>
<evidence type="ECO:0000256" key="3">
    <source>
        <dbReference type="ARBA" id="ARBA00022692"/>
    </source>
</evidence>
<dbReference type="GO" id="GO:0016020">
    <property type="term" value="C:membrane"/>
    <property type="evidence" value="ECO:0007669"/>
    <property type="project" value="UniProtKB-SubCell"/>
</dbReference>
<comment type="subcellular location">
    <subcellularLocation>
        <location evidence="1">Membrane</location>
        <topology evidence="1">Multi-pass membrane protein</topology>
    </subcellularLocation>
</comment>
<evidence type="ECO:0000313" key="13">
    <source>
        <dbReference type="Proteomes" id="UP000193642"/>
    </source>
</evidence>
<evidence type="ECO:0000256" key="5">
    <source>
        <dbReference type="ARBA" id="ARBA00022771"/>
    </source>
</evidence>
<evidence type="ECO:0000313" key="12">
    <source>
        <dbReference type="EMBL" id="ORY27053.1"/>
    </source>
</evidence>
<evidence type="ECO:0000256" key="9">
    <source>
        <dbReference type="ARBA" id="ARBA00023136"/>
    </source>
</evidence>
<protein>
    <recommendedName>
        <fullName evidence="11">RING-CH-type domain-containing protein</fullName>
    </recommendedName>
</protein>
<dbReference type="GO" id="GO:0008270">
    <property type="term" value="F:zinc ion binding"/>
    <property type="evidence" value="ECO:0007669"/>
    <property type="project" value="UniProtKB-KW"/>
</dbReference>
<dbReference type="OrthoDB" id="264354at2759"/>
<evidence type="ECO:0000259" key="11">
    <source>
        <dbReference type="PROSITE" id="PS51292"/>
    </source>
</evidence>
<dbReference type="SUPFAM" id="SSF57850">
    <property type="entry name" value="RING/U-box"/>
    <property type="match status" value="1"/>
</dbReference>
<dbReference type="EMBL" id="MCGO01000105">
    <property type="protein sequence ID" value="ORY27053.1"/>
    <property type="molecule type" value="Genomic_DNA"/>
</dbReference>